<dbReference type="SUPFAM" id="SSF53474">
    <property type="entry name" value="alpha/beta-Hydrolases"/>
    <property type="match status" value="1"/>
</dbReference>
<dbReference type="PROSITE" id="PS00455">
    <property type="entry name" value="AMP_BINDING"/>
    <property type="match status" value="1"/>
</dbReference>
<dbReference type="InterPro" id="IPR045851">
    <property type="entry name" value="AMP-bd_C_sf"/>
</dbReference>
<dbReference type="PANTHER" id="PTHR24096:SF267">
    <property type="entry name" value="MALONATE--COA LIGASE ACSF3, MITOCHONDRIAL"/>
    <property type="match status" value="1"/>
</dbReference>
<dbReference type="InterPro" id="IPR001031">
    <property type="entry name" value="Thioesterase"/>
</dbReference>
<dbReference type="InterPro" id="IPR000873">
    <property type="entry name" value="AMP-dep_synth/lig_dom"/>
</dbReference>
<dbReference type="Gene3D" id="1.10.1200.10">
    <property type="entry name" value="ACP-like"/>
    <property type="match status" value="1"/>
</dbReference>
<dbReference type="GO" id="GO:0006633">
    <property type="term" value="P:fatty acid biosynthetic process"/>
    <property type="evidence" value="ECO:0007669"/>
    <property type="project" value="TreeGrafter"/>
</dbReference>
<dbReference type="InterPro" id="IPR029058">
    <property type="entry name" value="AB_hydrolase_fold"/>
</dbReference>
<keyword evidence="3" id="KW-1185">Reference proteome</keyword>
<evidence type="ECO:0000259" key="1">
    <source>
        <dbReference type="PROSITE" id="PS50075"/>
    </source>
</evidence>
<dbReference type="Gene3D" id="3.30.300.30">
    <property type="match status" value="1"/>
</dbReference>
<name>A0A1L7X1V9_9HELO</name>
<evidence type="ECO:0000313" key="2">
    <source>
        <dbReference type="EMBL" id="CZR59018.1"/>
    </source>
</evidence>
<dbReference type="STRING" id="576137.A0A1L7X1V9"/>
<dbReference type="Pfam" id="PF00501">
    <property type="entry name" value="AMP-binding"/>
    <property type="match status" value="1"/>
</dbReference>
<dbReference type="InterPro" id="IPR020845">
    <property type="entry name" value="AMP-binding_CS"/>
</dbReference>
<dbReference type="Gene3D" id="3.40.50.1820">
    <property type="entry name" value="alpha/beta hydrolase"/>
    <property type="match status" value="1"/>
</dbReference>
<gene>
    <name evidence="2" type="ORF">PAC_08910</name>
</gene>
<dbReference type="Pfam" id="PF00550">
    <property type="entry name" value="PP-binding"/>
    <property type="match status" value="1"/>
</dbReference>
<dbReference type="InterPro" id="IPR042099">
    <property type="entry name" value="ANL_N_sf"/>
</dbReference>
<dbReference type="Pfam" id="PF00975">
    <property type="entry name" value="Thioesterase"/>
    <property type="match status" value="1"/>
</dbReference>
<dbReference type="EMBL" id="FJOG01000013">
    <property type="protein sequence ID" value="CZR59018.1"/>
    <property type="molecule type" value="Genomic_DNA"/>
</dbReference>
<dbReference type="InterPro" id="IPR009081">
    <property type="entry name" value="PP-bd_ACP"/>
</dbReference>
<dbReference type="Gene3D" id="3.40.50.12780">
    <property type="entry name" value="N-terminal domain of ligase-like"/>
    <property type="match status" value="1"/>
</dbReference>
<accession>A0A1L7X1V9</accession>
<dbReference type="PANTHER" id="PTHR24096">
    <property type="entry name" value="LONG-CHAIN-FATTY-ACID--COA LIGASE"/>
    <property type="match status" value="1"/>
</dbReference>
<dbReference type="InterPro" id="IPR036736">
    <property type="entry name" value="ACP-like_sf"/>
</dbReference>
<dbReference type="AlphaFoldDB" id="A0A1L7X1V9"/>
<dbReference type="GO" id="GO:0031957">
    <property type="term" value="F:very long-chain fatty acid-CoA ligase activity"/>
    <property type="evidence" value="ECO:0007669"/>
    <property type="project" value="TreeGrafter"/>
</dbReference>
<dbReference type="OrthoDB" id="10253869at2759"/>
<sequence>MAAPSNIFQILEIAAENEWQHGLFVVLPPGLKRDTTEFSAYSNAFNYMQQVTEIKKPQEVRDYEQCKDGNHPEDERPQLPTGWISYKTLLDNAKAESYAIESLMSMQKADVVLICTNNHMDNIHWFWSVVCAGGIPCMATRFSDDPVQRKKQILDLNETLNEPLIITSKNLRHLFTEQDDGLDIEGLKLWTFSCIEKSRKRILTHRPEPADIPGRTQWMSRNPDGETRFHTIEYNGLSVFTKGHKKGMYDLAALMLTSGSTGNAKAVRLTSAQIIASVQGKIAANSTASNDVFMSWTGFNHVANMVEIHIHAMYLGANQIMIPAQEVADNPLVFLERIHQHRTYPSCSTPMIIRLNLSCLRALISGGESNVVKTCIQLTSLLTQLGAPASFIRPAFGMTETCAGITYNPFDCPVYDIVQSNHYACIGFTIDRVDMKISEKGELLLRGAAITEGYYNNEVANVDAFDDDEWFCTGDSGHIDENGRLHLTGRIKDMIVVNALCHPPQGIENAIEDAAIPGVAPSLTAVFGVKVEGFHTESIVVVYLPQEAFNDPASRVHSSMSISKAVVLYCGVRPWKVIALEESQLEKSSLGKLSRSKLKMSFMAGDMNKYLQQAFDDQQFVSTLSQPAGTLTEEAVLATFNDRFGPVGDFGVNHNIFDLGASSLDIIGIKLALQKSLGIKDIQITTFFNNPILSNLAKALEKLMPSPEQLPIDQLDISKTPIAGDIEMKALIPYDPVVLLNPNTGNCTKDPIFFFHPGVGEVLIFLNISRYFKDRPVYALRAKGFNGESFHNTFDEVVQCYMTAVRRIQPEGPYTFVGYSFGSIVAFEMTKYLSLVGQEVKFLATIDQPPLFKARAKSYDYYECVLTLAFFLGLLKEKRAHDILPASRLMTHDEVLDLIFAEAPIERLAELGMTREKLNNWAALTLQLKKCVSEWDPSGKVKCMDVFYTGPLVGLVKAKTIKEWLEEHMVVWNEYAEDARYHEVGGTHRTLISPPNLERFWGVFEAAMKERGV</sequence>
<feature type="domain" description="Carrier" evidence="1">
    <location>
        <begin position="627"/>
        <end position="704"/>
    </location>
</feature>
<proteinExistence type="predicted"/>
<dbReference type="SUPFAM" id="SSF56801">
    <property type="entry name" value="Acetyl-CoA synthetase-like"/>
    <property type="match status" value="1"/>
</dbReference>
<keyword evidence="2" id="KW-0436">Ligase</keyword>
<reference evidence="2 3" key="1">
    <citation type="submission" date="2016-03" db="EMBL/GenBank/DDBJ databases">
        <authorList>
            <person name="Ploux O."/>
        </authorList>
    </citation>
    <scope>NUCLEOTIDE SEQUENCE [LARGE SCALE GENOMIC DNA]</scope>
    <source>
        <strain evidence="2 3">UAMH 11012</strain>
    </source>
</reference>
<dbReference type="SUPFAM" id="SSF47336">
    <property type="entry name" value="ACP-like"/>
    <property type="match status" value="1"/>
</dbReference>
<evidence type="ECO:0000313" key="3">
    <source>
        <dbReference type="Proteomes" id="UP000184330"/>
    </source>
</evidence>
<protein>
    <submittedName>
        <fullName evidence="2">Related to long-chain-fatty-acid CoA ligase FAA2</fullName>
    </submittedName>
</protein>
<organism evidence="2 3">
    <name type="scientific">Phialocephala subalpina</name>
    <dbReference type="NCBI Taxonomy" id="576137"/>
    <lineage>
        <taxon>Eukaryota</taxon>
        <taxon>Fungi</taxon>
        <taxon>Dikarya</taxon>
        <taxon>Ascomycota</taxon>
        <taxon>Pezizomycotina</taxon>
        <taxon>Leotiomycetes</taxon>
        <taxon>Helotiales</taxon>
        <taxon>Mollisiaceae</taxon>
        <taxon>Phialocephala</taxon>
        <taxon>Phialocephala fortinii species complex</taxon>
    </lineage>
</organism>
<dbReference type="Proteomes" id="UP000184330">
    <property type="component" value="Unassembled WGS sequence"/>
</dbReference>
<dbReference type="PROSITE" id="PS50075">
    <property type="entry name" value="CARRIER"/>
    <property type="match status" value="1"/>
</dbReference>